<dbReference type="STRING" id="46835.A0A504YIP7"/>
<dbReference type="Proteomes" id="UP000316759">
    <property type="component" value="Unassembled WGS sequence"/>
</dbReference>
<sequence length="139" mass="14907">MDQWDGQPVVTGGPPAQWTDGMGRRRHQGAGRVTINKSGGSTFRPEVGVGGVGAIGAGGSSSGGPALLCPISLERIRQVYKMSECQMAHLTVLWIVALVCRRIRPRFQRMRDITEVLFENLSPAIDKDSNSCGGDIGNK</sequence>
<reference evidence="2 3" key="1">
    <citation type="submission" date="2019-04" db="EMBL/GenBank/DDBJ databases">
        <title>Annotation for the trematode Fasciola gigantica.</title>
        <authorList>
            <person name="Choi Y.-J."/>
        </authorList>
    </citation>
    <scope>NUCLEOTIDE SEQUENCE [LARGE SCALE GENOMIC DNA]</scope>
    <source>
        <strain evidence="2">Uganda_cow_1</strain>
    </source>
</reference>
<accession>A0A504YIP7</accession>
<dbReference type="OrthoDB" id="10068793at2759"/>
<evidence type="ECO:0000313" key="2">
    <source>
        <dbReference type="EMBL" id="TPP60305.1"/>
    </source>
</evidence>
<dbReference type="EMBL" id="SUNJ01009595">
    <property type="protein sequence ID" value="TPP60305.1"/>
    <property type="molecule type" value="Genomic_DNA"/>
</dbReference>
<comment type="caution">
    <text evidence="2">The sequence shown here is derived from an EMBL/GenBank/DDBJ whole genome shotgun (WGS) entry which is preliminary data.</text>
</comment>
<name>A0A504YIP7_FASGI</name>
<protein>
    <submittedName>
        <fullName evidence="2">Protein F37C4.5</fullName>
    </submittedName>
</protein>
<proteinExistence type="predicted"/>
<evidence type="ECO:0000256" key="1">
    <source>
        <dbReference type="SAM" id="MobiDB-lite"/>
    </source>
</evidence>
<keyword evidence="3" id="KW-1185">Reference proteome</keyword>
<gene>
    <name evidence="2" type="ORF">FGIG_06617</name>
</gene>
<organism evidence="2 3">
    <name type="scientific">Fasciola gigantica</name>
    <name type="common">Giant liver fluke</name>
    <dbReference type="NCBI Taxonomy" id="46835"/>
    <lineage>
        <taxon>Eukaryota</taxon>
        <taxon>Metazoa</taxon>
        <taxon>Spiralia</taxon>
        <taxon>Lophotrochozoa</taxon>
        <taxon>Platyhelminthes</taxon>
        <taxon>Trematoda</taxon>
        <taxon>Digenea</taxon>
        <taxon>Plagiorchiida</taxon>
        <taxon>Echinostomata</taxon>
        <taxon>Echinostomatoidea</taxon>
        <taxon>Fasciolidae</taxon>
        <taxon>Fasciola</taxon>
    </lineage>
</organism>
<evidence type="ECO:0000313" key="3">
    <source>
        <dbReference type="Proteomes" id="UP000316759"/>
    </source>
</evidence>
<dbReference type="AlphaFoldDB" id="A0A504YIP7"/>
<feature type="region of interest" description="Disordered" evidence="1">
    <location>
        <begin position="1"/>
        <end position="43"/>
    </location>
</feature>